<keyword evidence="3 6" id="KW-0812">Transmembrane</keyword>
<evidence type="ECO:0000256" key="3">
    <source>
        <dbReference type="ARBA" id="ARBA00022692"/>
    </source>
</evidence>
<accession>A0A139AIH9</accession>
<sequence length="160" mass="17930">MFTTSALAGAFSDLLATGISELDMVGGIDGWRWIFLLEGIPAIFVGLLTLLYLPSYPSDCWFLTPRQKLIAAARLPRNDVKQTSKTFVLSDYIDLMKDPKLWMFMVVYLIHVNGNYANSSYLPIVIKNLGWKSNQALLLSSPIYLVDLTVIKISRVSSHV</sequence>
<dbReference type="Gene3D" id="1.20.1250.20">
    <property type="entry name" value="MFS general substrate transporter like domains"/>
    <property type="match status" value="1"/>
</dbReference>
<comment type="subcellular location">
    <subcellularLocation>
        <location evidence="1">Membrane</location>
        <topology evidence="1">Multi-pass membrane protein</topology>
    </subcellularLocation>
</comment>
<keyword evidence="2" id="KW-0813">Transport</keyword>
<dbReference type="SUPFAM" id="SSF103473">
    <property type="entry name" value="MFS general substrate transporter"/>
    <property type="match status" value="1"/>
</dbReference>
<dbReference type="InterPro" id="IPR036259">
    <property type="entry name" value="MFS_trans_sf"/>
</dbReference>
<keyword evidence="5 6" id="KW-0472">Membrane</keyword>
<dbReference type="OrthoDB" id="2985014at2759"/>
<dbReference type="GO" id="GO:0022857">
    <property type="term" value="F:transmembrane transporter activity"/>
    <property type="evidence" value="ECO:0007669"/>
    <property type="project" value="InterPro"/>
</dbReference>
<dbReference type="OMA" id="NIMSTAF"/>
<dbReference type="InterPro" id="IPR011701">
    <property type="entry name" value="MFS"/>
</dbReference>
<name>A0A139AIH9_GONPJ</name>
<dbReference type="PANTHER" id="PTHR43791:SF36">
    <property type="entry name" value="TRANSPORTER, PUTATIVE (AFU_ORTHOLOGUE AFUA_6G08340)-RELATED"/>
    <property type="match status" value="1"/>
</dbReference>
<organism evidence="7 8">
    <name type="scientific">Gonapodya prolifera (strain JEL478)</name>
    <name type="common">Monoblepharis prolifera</name>
    <dbReference type="NCBI Taxonomy" id="1344416"/>
    <lineage>
        <taxon>Eukaryota</taxon>
        <taxon>Fungi</taxon>
        <taxon>Fungi incertae sedis</taxon>
        <taxon>Chytridiomycota</taxon>
        <taxon>Chytridiomycota incertae sedis</taxon>
        <taxon>Monoblepharidomycetes</taxon>
        <taxon>Monoblepharidales</taxon>
        <taxon>Gonapodyaceae</taxon>
        <taxon>Gonapodya</taxon>
    </lineage>
</organism>
<feature type="transmembrane region" description="Helical" evidence="6">
    <location>
        <begin position="32"/>
        <end position="53"/>
    </location>
</feature>
<evidence type="ECO:0000256" key="5">
    <source>
        <dbReference type="ARBA" id="ARBA00023136"/>
    </source>
</evidence>
<dbReference type="Proteomes" id="UP000070544">
    <property type="component" value="Unassembled WGS sequence"/>
</dbReference>
<dbReference type="EMBL" id="KQ965751">
    <property type="protein sequence ID" value="KXS16590.1"/>
    <property type="molecule type" value="Genomic_DNA"/>
</dbReference>
<evidence type="ECO:0000313" key="8">
    <source>
        <dbReference type="Proteomes" id="UP000070544"/>
    </source>
</evidence>
<dbReference type="STRING" id="1344416.A0A139AIH9"/>
<evidence type="ECO:0000256" key="2">
    <source>
        <dbReference type="ARBA" id="ARBA00022448"/>
    </source>
</evidence>
<dbReference type="PANTHER" id="PTHR43791">
    <property type="entry name" value="PERMEASE-RELATED"/>
    <property type="match status" value="1"/>
</dbReference>
<evidence type="ECO:0000256" key="1">
    <source>
        <dbReference type="ARBA" id="ARBA00004141"/>
    </source>
</evidence>
<keyword evidence="8" id="KW-1185">Reference proteome</keyword>
<protein>
    <submittedName>
        <fullName evidence="7">MFS general substrate transporter</fullName>
    </submittedName>
</protein>
<dbReference type="Pfam" id="PF07690">
    <property type="entry name" value="MFS_1"/>
    <property type="match status" value="1"/>
</dbReference>
<dbReference type="AlphaFoldDB" id="A0A139AIH9"/>
<gene>
    <name evidence="7" type="ORF">M427DRAFT_288022</name>
</gene>
<evidence type="ECO:0000256" key="4">
    <source>
        <dbReference type="ARBA" id="ARBA00022989"/>
    </source>
</evidence>
<proteinExistence type="predicted"/>
<keyword evidence="4 6" id="KW-1133">Transmembrane helix</keyword>
<evidence type="ECO:0000256" key="6">
    <source>
        <dbReference type="SAM" id="Phobius"/>
    </source>
</evidence>
<reference evidence="7 8" key="1">
    <citation type="journal article" date="2015" name="Genome Biol. Evol.">
        <title>Phylogenomic analyses indicate that early fungi evolved digesting cell walls of algal ancestors of land plants.</title>
        <authorList>
            <person name="Chang Y."/>
            <person name="Wang S."/>
            <person name="Sekimoto S."/>
            <person name="Aerts A.L."/>
            <person name="Choi C."/>
            <person name="Clum A."/>
            <person name="LaButti K.M."/>
            <person name="Lindquist E.A."/>
            <person name="Yee Ngan C."/>
            <person name="Ohm R.A."/>
            <person name="Salamov A.A."/>
            <person name="Grigoriev I.V."/>
            <person name="Spatafora J.W."/>
            <person name="Berbee M.L."/>
        </authorList>
    </citation>
    <scope>NUCLEOTIDE SEQUENCE [LARGE SCALE GENOMIC DNA]</scope>
    <source>
        <strain evidence="7 8">JEL478</strain>
    </source>
</reference>
<dbReference type="GO" id="GO:0016020">
    <property type="term" value="C:membrane"/>
    <property type="evidence" value="ECO:0007669"/>
    <property type="project" value="UniProtKB-SubCell"/>
</dbReference>
<evidence type="ECO:0000313" key="7">
    <source>
        <dbReference type="EMBL" id="KXS16590.1"/>
    </source>
</evidence>